<keyword evidence="6" id="KW-1185">Reference proteome</keyword>
<dbReference type="Proteomes" id="UP000515312">
    <property type="component" value="Chromosome"/>
</dbReference>
<sequence length="381" mass="43418">MLSSPVMGLRHFFLLCFAALLALPASARHQDTGFLNRTLSLQGTTRKYQVYLPETWNEHQRWPVILFLHGSGERGVDGIDQTQIGLPSAIRSHPERWPFVVVMPQVPFQHHHWTDPDMMQMAMAALRASVKEFHGDPERLYVTGLSLGGYGTWEIAKNWPHTFAAVVPICGGVFWSYAPERWHNTDLPQEYARAVGRTPVWIFHGAEDPVVIPKQAALMYEALKSDNGEVRFWEYAGVRHNAWDKAYANPDLPRWLLSHTLSQIPTLQPAAEYFLVPVHPVPAKVNPSIYDAYVGQYEDQGIIQTTVYRQGDSLYARSRVGESNELLPENPTTFFYISGSPTRLIFQKDASGQVRGLIYHDDRHEEFWPLVTPRRSTSAQR</sequence>
<dbReference type="GO" id="GO:0006508">
    <property type="term" value="P:proteolysis"/>
    <property type="evidence" value="ECO:0007669"/>
    <property type="project" value="InterPro"/>
</dbReference>
<protein>
    <submittedName>
        <fullName evidence="5">Prolyl oligopeptidase family serine peptidase</fullName>
    </submittedName>
</protein>
<dbReference type="InterPro" id="IPR001375">
    <property type="entry name" value="Peptidase_S9_cat"/>
</dbReference>
<evidence type="ECO:0000313" key="5">
    <source>
        <dbReference type="EMBL" id="QNI31599.1"/>
    </source>
</evidence>
<feature type="domain" description="Peptidase S9 prolyl oligopeptidase catalytic" evidence="3">
    <location>
        <begin position="123"/>
        <end position="245"/>
    </location>
</feature>
<dbReference type="GO" id="GO:0008236">
    <property type="term" value="F:serine-type peptidase activity"/>
    <property type="evidence" value="ECO:0007669"/>
    <property type="project" value="InterPro"/>
</dbReference>
<reference evidence="5 6" key="1">
    <citation type="submission" date="2020-08" db="EMBL/GenBank/DDBJ databases">
        <title>Edaphobacter telluris sp. nov. and Acidobacterium dinghuensis sp. nov., two acidobacteria isolated from forest soil.</title>
        <authorList>
            <person name="Fu J."/>
            <person name="Qiu L."/>
        </authorList>
    </citation>
    <scope>NUCLEOTIDE SEQUENCE [LARGE SCALE GENOMIC DNA]</scope>
    <source>
        <strain evidence="5">4Y35</strain>
    </source>
</reference>
<dbReference type="InterPro" id="IPR029058">
    <property type="entry name" value="AB_hydrolase_fold"/>
</dbReference>
<dbReference type="EMBL" id="CP060394">
    <property type="protein sequence ID" value="QNI31599.1"/>
    <property type="molecule type" value="Genomic_DNA"/>
</dbReference>
<evidence type="ECO:0000259" key="4">
    <source>
        <dbReference type="Pfam" id="PF11954"/>
    </source>
</evidence>
<dbReference type="AlphaFoldDB" id="A0A7G8BGC9"/>
<dbReference type="PANTHER" id="PTHR43037">
    <property type="entry name" value="UNNAMED PRODUCT-RELATED"/>
    <property type="match status" value="1"/>
</dbReference>
<evidence type="ECO:0000259" key="3">
    <source>
        <dbReference type="Pfam" id="PF00326"/>
    </source>
</evidence>
<feature type="chain" id="PRO_5028875008" evidence="2">
    <location>
        <begin position="28"/>
        <end position="381"/>
    </location>
</feature>
<dbReference type="Pfam" id="PF00326">
    <property type="entry name" value="Peptidase_S9"/>
    <property type="match status" value="1"/>
</dbReference>
<evidence type="ECO:0000256" key="2">
    <source>
        <dbReference type="SAM" id="SignalP"/>
    </source>
</evidence>
<accession>A0A7G8BGC9</accession>
<feature type="signal peptide" evidence="2">
    <location>
        <begin position="1"/>
        <end position="27"/>
    </location>
</feature>
<dbReference type="KEGG" id="adin:H7849_21420"/>
<proteinExistence type="predicted"/>
<evidence type="ECO:0000256" key="1">
    <source>
        <dbReference type="ARBA" id="ARBA00022729"/>
    </source>
</evidence>
<organism evidence="5 6">
    <name type="scientific">Alloacidobacterium dinghuense</name>
    <dbReference type="NCBI Taxonomy" id="2763107"/>
    <lineage>
        <taxon>Bacteria</taxon>
        <taxon>Pseudomonadati</taxon>
        <taxon>Acidobacteriota</taxon>
        <taxon>Terriglobia</taxon>
        <taxon>Terriglobales</taxon>
        <taxon>Acidobacteriaceae</taxon>
        <taxon>Alloacidobacterium</taxon>
    </lineage>
</organism>
<gene>
    <name evidence="5" type="ORF">H7849_21420</name>
</gene>
<feature type="domain" description="Peptidase S12 Pab87-related C-terminal" evidence="4">
    <location>
        <begin position="282"/>
        <end position="360"/>
    </location>
</feature>
<dbReference type="InterPro" id="IPR050955">
    <property type="entry name" value="Plant_Biomass_Hydrol_Est"/>
</dbReference>
<evidence type="ECO:0000313" key="6">
    <source>
        <dbReference type="Proteomes" id="UP000515312"/>
    </source>
</evidence>
<dbReference type="SUPFAM" id="SSF53474">
    <property type="entry name" value="alpha/beta-Hydrolases"/>
    <property type="match status" value="1"/>
</dbReference>
<dbReference type="Gene3D" id="3.40.50.1820">
    <property type="entry name" value="alpha/beta hydrolase"/>
    <property type="match status" value="1"/>
</dbReference>
<keyword evidence="1 2" id="KW-0732">Signal</keyword>
<dbReference type="Pfam" id="PF11954">
    <property type="entry name" value="DUF3471"/>
    <property type="match status" value="1"/>
</dbReference>
<name>A0A7G8BGC9_9BACT</name>
<dbReference type="RefSeq" id="WP_186742374.1">
    <property type="nucleotide sequence ID" value="NZ_CP060394.1"/>
</dbReference>
<dbReference type="PANTHER" id="PTHR43037:SF1">
    <property type="entry name" value="BLL1128 PROTEIN"/>
    <property type="match status" value="1"/>
</dbReference>
<dbReference type="InterPro" id="IPR021860">
    <property type="entry name" value="Peptidase_S12_Pab87-rel_C"/>
</dbReference>